<protein>
    <recommendedName>
        <fullName evidence="5">Protein kinase domain-containing protein</fullName>
    </recommendedName>
</protein>
<reference evidence="3 4" key="1">
    <citation type="journal article" date="2023" name="Hortic Res">
        <title>Pangenome of water caltrop reveals structural variations and asymmetric subgenome divergence after allopolyploidization.</title>
        <authorList>
            <person name="Zhang X."/>
            <person name="Chen Y."/>
            <person name="Wang L."/>
            <person name="Yuan Y."/>
            <person name="Fang M."/>
            <person name="Shi L."/>
            <person name="Lu R."/>
            <person name="Comes H.P."/>
            <person name="Ma Y."/>
            <person name="Chen Y."/>
            <person name="Huang G."/>
            <person name="Zhou Y."/>
            <person name="Zheng Z."/>
            <person name="Qiu Y."/>
        </authorList>
    </citation>
    <scope>NUCLEOTIDE SEQUENCE [LARGE SCALE GENOMIC DNA]</scope>
    <source>
        <strain evidence="3">F231</strain>
    </source>
</reference>
<sequence length="255" mass="28336">MKCFSFRDKLRFRQQKSAPELKTFGSGAAVHLIKSSCSVTSTRSIPELYEEKAQNLRVFTLPELKLATNGFSRLLKIGEGGFGSIYKGTIKRLDGKGQMITVAIKKLNPAGMQYHADSRKFVMIMDPCLENQFSVAAARLIAKLADSCLQKSAKERPKMSEVVRVLMDASQLSMGDQSPIEGERAFMSLPDNSEPKNKEDQAGPSESWKKRMGHLTKLTEHVEGTHKDACTYINGPGQEEEAKAEEWLKSSGSRE</sequence>
<evidence type="ECO:0000313" key="3">
    <source>
        <dbReference type="EMBL" id="KAK4792380.1"/>
    </source>
</evidence>
<keyword evidence="1" id="KW-0547">Nucleotide-binding</keyword>
<organism evidence="3 4">
    <name type="scientific">Trapa natans</name>
    <name type="common">Water chestnut</name>
    <dbReference type="NCBI Taxonomy" id="22666"/>
    <lineage>
        <taxon>Eukaryota</taxon>
        <taxon>Viridiplantae</taxon>
        <taxon>Streptophyta</taxon>
        <taxon>Embryophyta</taxon>
        <taxon>Tracheophyta</taxon>
        <taxon>Spermatophyta</taxon>
        <taxon>Magnoliopsida</taxon>
        <taxon>eudicotyledons</taxon>
        <taxon>Gunneridae</taxon>
        <taxon>Pentapetalae</taxon>
        <taxon>rosids</taxon>
        <taxon>malvids</taxon>
        <taxon>Myrtales</taxon>
        <taxon>Lythraceae</taxon>
        <taxon>Trapa</taxon>
    </lineage>
</organism>
<evidence type="ECO:0000256" key="2">
    <source>
        <dbReference type="SAM" id="MobiDB-lite"/>
    </source>
</evidence>
<accession>A0AAN7R8Q9</accession>
<evidence type="ECO:0008006" key="5">
    <source>
        <dbReference type="Google" id="ProtNLM"/>
    </source>
</evidence>
<keyword evidence="1" id="KW-0067">ATP-binding</keyword>
<dbReference type="PANTHER" id="PTHR45621">
    <property type="entry name" value="OS01G0588500 PROTEIN-RELATED"/>
    <property type="match status" value="1"/>
</dbReference>
<dbReference type="GO" id="GO:0005524">
    <property type="term" value="F:ATP binding"/>
    <property type="evidence" value="ECO:0007669"/>
    <property type="project" value="UniProtKB-UniRule"/>
</dbReference>
<dbReference type="InterPro" id="IPR017441">
    <property type="entry name" value="Protein_kinase_ATP_BS"/>
</dbReference>
<feature type="binding site" evidence="1">
    <location>
        <position position="106"/>
    </location>
    <ligand>
        <name>ATP</name>
        <dbReference type="ChEBI" id="CHEBI:30616"/>
    </ligand>
</feature>
<feature type="region of interest" description="Disordered" evidence="2">
    <location>
        <begin position="186"/>
        <end position="255"/>
    </location>
</feature>
<evidence type="ECO:0000313" key="4">
    <source>
        <dbReference type="Proteomes" id="UP001346149"/>
    </source>
</evidence>
<feature type="compositionally biased region" description="Basic and acidic residues" evidence="2">
    <location>
        <begin position="240"/>
        <end position="255"/>
    </location>
</feature>
<dbReference type="SUPFAM" id="SSF56112">
    <property type="entry name" value="Protein kinase-like (PK-like)"/>
    <property type="match status" value="1"/>
</dbReference>
<comment type="caution">
    <text evidence="3">The sequence shown here is derived from an EMBL/GenBank/DDBJ whole genome shotgun (WGS) entry which is preliminary data.</text>
</comment>
<dbReference type="Proteomes" id="UP001346149">
    <property type="component" value="Unassembled WGS sequence"/>
</dbReference>
<gene>
    <name evidence="3" type="ORF">SAY86_022815</name>
</gene>
<name>A0AAN7R8Q9_TRANT</name>
<dbReference type="InterPro" id="IPR050823">
    <property type="entry name" value="Plant_Ser_Thr_Prot_Kinase"/>
</dbReference>
<proteinExistence type="predicted"/>
<evidence type="ECO:0000256" key="1">
    <source>
        <dbReference type="PROSITE-ProRule" id="PRU10141"/>
    </source>
</evidence>
<dbReference type="EMBL" id="JAXQNO010000008">
    <property type="protein sequence ID" value="KAK4792380.1"/>
    <property type="molecule type" value="Genomic_DNA"/>
</dbReference>
<feature type="compositionally biased region" description="Basic and acidic residues" evidence="2">
    <location>
        <begin position="217"/>
        <end position="229"/>
    </location>
</feature>
<dbReference type="InterPro" id="IPR011009">
    <property type="entry name" value="Kinase-like_dom_sf"/>
</dbReference>
<dbReference type="AlphaFoldDB" id="A0AAN7R8Q9"/>
<dbReference type="Gene3D" id="3.30.200.20">
    <property type="entry name" value="Phosphorylase Kinase, domain 1"/>
    <property type="match status" value="1"/>
</dbReference>
<dbReference type="PROSITE" id="PS00107">
    <property type="entry name" value="PROTEIN_KINASE_ATP"/>
    <property type="match status" value="1"/>
</dbReference>
<keyword evidence="4" id="KW-1185">Reference proteome</keyword>